<dbReference type="PATRIC" id="fig|525284.18.peg.250"/>
<evidence type="ECO:0000256" key="3">
    <source>
        <dbReference type="ARBA" id="ARBA00011960"/>
    </source>
</evidence>
<evidence type="ECO:0000256" key="6">
    <source>
        <dbReference type="ARBA" id="ARBA00023270"/>
    </source>
</evidence>
<keyword evidence="6 8" id="KW-0704">Schiff base</keyword>
<comment type="catalytic activity">
    <reaction evidence="7 8">
        <text>[ThiS sulfur-carrier protein]-C-terminal-Gly-aminoethanethioate + 2-iminoacetate + 1-deoxy-D-xylulose 5-phosphate = [ThiS sulfur-carrier protein]-C-terminal Gly-Gly + 2-[(2R,5Z)-2-carboxy-4-methylthiazol-5(2H)-ylidene]ethyl phosphate + 2 H2O + H(+)</text>
        <dbReference type="Rhea" id="RHEA:26297"/>
        <dbReference type="Rhea" id="RHEA-COMP:12909"/>
        <dbReference type="Rhea" id="RHEA-COMP:19908"/>
        <dbReference type="ChEBI" id="CHEBI:15377"/>
        <dbReference type="ChEBI" id="CHEBI:15378"/>
        <dbReference type="ChEBI" id="CHEBI:57792"/>
        <dbReference type="ChEBI" id="CHEBI:62899"/>
        <dbReference type="ChEBI" id="CHEBI:77846"/>
        <dbReference type="ChEBI" id="CHEBI:90778"/>
        <dbReference type="ChEBI" id="CHEBI:232372"/>
        <dbReference type="EC" id="2.8.1.10"/>
    </reaction>
</comment>
<keyword evidence="5 8" id="KW-0784">Thiamine biosynthesis</keyword>
<dbReference type="GO" id="GO:0009229">
    <property type="term" value="P:thiamine diphosphate biosynthetic process"/>
    <property type="evidence" value="ECO:0007669"/>
    <property type="project" value="UniProtKB-UniRule"/>
</dbReference>
<comment type="subunit">
    <text evidence="8">Homotetramer. Forms heterodimers with either ThiH or ThiS.</text>
</comment>
<evidence type="ECO:0000256" key="7">
    <source>
        <dbReference type="ARBA" id="ARBA00049897"/>
    </source>
</evidence>
<evidence type="ECO:0000313" key="11">
    <source>
        <dbReference type="Proteomes" id="UP000001453"/>
    </source>
</evidence>
<feature type="domain" description="Thiazole synthase ThiG" evidence="9">
    <location>
        <begin position="42"/>
        <end position="286"/>
    </location>
</feature>
<dbReference type="SUPFAM" id="SSF110399">
    <property type="entry name" value="ThiG-like"/>
    <property type="match status" value="1"/>
</dbReference>
<evidence type="ECO:0000256" key="4">
    <source>
        <dbReference type="ARBA" id="ARBA00022679"/>
    </source>
</evidence>
<dbReference type="PANTHER" id="PTHR34266">
    <property type="entry name" value="THIAZOLE SYNTHASE"/>
    <property type="match status" value="1"/>
</dbReference>
<feature type="binding site" evidence="8">
    <location>
        <begin position="221"/>
        <end position="222"/>
    </location>
    <ligand>
        <name>1-deoxy-D-xylulose 5-phosphate</name>
        <dbReference type="ChEBI" id="CHEBI:57792"/>
    </ligand>
</feature>
<proteinExistence type="inferred from homology"/>
<sequence>MTLNRRMTLNNLSMVSKNLYKRLKMTENIENNAEENVDTWQLCGKTLHSRLLLGTGGMTSIDIMEKSLVASGAEVATVALRRHAKTGVDIYGMLQRHNINVLPNTAGCKTAHDAVLTAKMARESLGTDWIKLEVIADDDTLLPDTREVLLAAEKLVEEGFSVLCYTNDDPIVARRLVSLGVKAVMPGGAPIGTGLGILNPRNIELIVQESKESGVPVILDAGVGTASDVVKAFEIGCSGVLLASAVTRCPDPVKMGRAMAAAVTAGKLAHDAGRIPKREHALASSPVEGRAWADAVL</sequence>
<dbReference type="KEGG" id="gvg:HMPREF0421_20255"/>
<dbReference type="EC" id="2.8.1.10" evidence="3 8"/>
<evidence type="ECO:0000256" key="1">
    <source>
        <dbReference type="ARBA" id="ARBA00002834"/>
    </source>
</evidence>
<name>E3D8E5_GARV3</name>
<feature type="binding site" evidence="8">
    <location>
        <position position="192"/>
    </location>
    <ligand>
        <name>1-deoxy-D-xylulose 5-phosphate</name>
        <dbReference type="ChEBI" id="CHEBI:57792"/>
    </ligand>
</feature>
<evidence type="ECO:0000313" key="10">
    <source>
        <dbReference type="EMBL" id="ADP38339.1"/>
    </source>
</evidence>
<dbReference type="EMBL" id="CP002104">
    <property type="protein sequence ID" value="ADP38339.1"/>
    <property type="molecule type" value="Genomic_DNA"/>
</dbReference>
<comment type="pathway">
    <text evidence="2 8">Cofactor biosynthesis; thiamine diphosphate biosynthesis.</text>
</comment>
<feature type="active site" description="Schiff-base intermediate with DXP" evidence="8">
    <location>
        <position position="131"/>
    </location>
</feature>
<dbReference type="OrthoDB" id="9805935at2"/>
<dbReference type="HOGENOM" id="CLU_062233_1_0_11"/>
<feature type="binding site" evidence="8">
    <location>
        <begin position="243"/>
        <end position="244"/>
    </location>
    <ligand>
        <name>1-deoxy-D-xylulose 5-phosphate</name>
        <dbReference type="ChEBI" id="CHEBI:57792"/>
    </ligand>
</feature>
<organism evidence="10 11">
    <name type="scientific">Gardnerella vaginalis (strain ATCC 14019 / 317)</name>
    <dbReference type="NCBI Taxonomy" id="525284"/>
    <lineage>
        <taxon>Bacteria</taxon>
        <taxon>Bacillati</taxon>
        <taxon>Actinomycetota</taxon>
        <taxon>Actinomycetes</taxon>
        <taxon>Bifidobacteriales</taxon>
        <taxon>Bifidobacteriaceae</taxon>
        <taxon>Gardnerella</taxon>
    </lineage>
</organism>
<reference evidence="10 11" key="1">
    <citation type="journal article" date="2010" name="PLoS ONE">
        <title>Comparative genomics of Gardnerella vaginalis strains reveals substantial differences in metabolic and virulence potential.</title>
        <authorList>
            <person name="Yeoman C.J."/>
            <person name="Yildirim S."/>
            <person name="Thomas S.M."/>
            <person name="Durkin A.S."/>
            <person name="Torralba M."/>
            <person name="Sutton G."/>
            <person name="Buhay C.J."/>
            <person name="Ding Y."/>
            <person name="Dugan-Rocha S.P."/>
            <person name="Muzny D.M."/>
            <person name="Qin X."/>
            <person name="Gibbs R.A."/>
            <person name="Leigh S.R."/>
            <person name="Stumpf R."/>
            <person name="White B.A."/>
            <person name="Highlander S.K."/>
            <person name="Nelson K.E."/>
            <person name="Wilson B.A."/>
        </authorList>
    </citation>
    <scope>NUCLEOTIDE SEQUENCE [LARGE SCALE GENOMIC DNA]</scope>
    <source>
        <strain evidence="11">ATCC 14019 / 317</strain>
    </source>
</reference>
<dbReference type="Gene3D" id="3.20.20.70">
    <property type="entry name" value="Aldolase class I"/>
    <property type="match status" value="1"/>
</dbReference>
<dbReference type="AlphaFoldDB" id="E3D8E5"/>
<dbReference type="HAMAP" id="MF_00443">
    <property type="entry name" value="ThiG"/>
    <property type="match status" value="1"/>
</dbReference>
<dbReference type="GO" id="GO:1990107">
    <property type="term" value="F:thiazole synthase activity"/>
    <property type="evidence" value="ECO:0007669"/>
    <property type="project" value="UniProtKB-EC"/>
</dbReference>
<dbReference type="PANTHER" id="PTHR34266:SF2">
    <property type="entry name" value="THIAZOLE SYNTHASE"/>
    <property type="match status" value="1"/>
</dbReference>
<dbReference type="InterPro" id="IPR013785">
    <property type="entry name" value="Aldolase_TIM"/>
</dbReference>
<accession>E3D8E5</accession>
<dbReference type="UniPathway" id="UPA00060"/>
<dbReference type="CDD" id="cd04728">
    <property type="entry name" value="ThiG"/>
    <property type="match status" value="1"/>
</dbReference>
<dbReference type="Pfam" id="PF05690">
    <property type="entry name" value="ThiG"/>
    <property type="match status" value="1"/>
</dbReference>
<protein>
    <recommendedName>
        <fullName evidence="3 8">Thiazole synthase</fullName>
        <ecNumber evidence="3 8">2.8.1.10</ecNumber>
    </recommendedName>
</protein>
<dbReference type="GO" id="GO:0005737">
    <property type="term" value="C:cytoplasm"/>
    <property type="evidence" value="ECO:0007669"/>
    <property type="project" value="UniProtKB-SubCell"/>
</dbReference>
<evidence type="ECO:0000259" key="9">
    <source>
        <dbReference type="Pfam" id="PF05690"/>
    </source>
</evidence>
<dbReference type="InterPro" id="IPR008867">
    <property type="entry name" value="ThiG"/>
</dbReference>
<comment type="similarity">
    <text evidence="8">Belongs to the ThiG family.</text>
</comment>
<comment type="subcellular location">
    <subcellularLocation>
        <location evidence="8">Cytoplasm</location>
    </subcellularLocation>
</comment>
<comment type="function">
    <text evidence="1 8">Catalyzes the rearrangement of 1-deoxy-D-xylulose 5-phosphate (DXP) to produce the thiazole phosphate moiety of thiamine. Sulfur is provided by the thiocarboxylate moiety of the carrier protein ThiS. In vitro, sulfur can be provided by H(2)S.</text>
</comment>
<evidence type="ECO:0000256" key="5">
    <source>
        <dbReference type="ARBA" id="ARBA00022977"/>
    </source>
</evidence>
<gene>
    <name evidence="8 10" type="primary">thiG</name>
    <name evidence="10" type="ordered locus">HMPREF0421_20255</name>
</gene>
<keyword evidence="8" id="KW-0963">Cytoplasm</keyword>
<evidence type="ECO:0000256" key="8">
    <source>
        <dbReference type="HAMAP-Rule" id="MF_00443"/>
    </source>
</evidence>
<evidence type="ECO:0000256" key="2">
    <source>
        <dbReference type="ARBA" id="ARBA00004948"/>
    </source>
</evidence>
<dbReference type="Proteomes" id="UP000001453">
    <property type="component" value="Chromosome"/>
</dbReference>
<dbReference type="InterPro" id="IPR033983">
    <property type="entry name" value="Thiazole_synthase_ThiG"/>
</dbReference>
<keyword evidence="4 8" id="KW-0808">Transferase</keyword>